<dbReference type="Proteomes" id="UP000001601">
    <property type="component" value="Unassembled WGS sequence"/>
</dbReference>
<dbReference type="HOGENOM" id="CLU_3154331_0_0_10"/>
<reference evidence="1 2" key="1">
    <citation type="journal article" date="2007" name="Nature">
        <title>Light stimulates growth of proteorhodopsin-containing marine Flavobacteria.</title>
        <authorList>
            <person name="Gomez-Consarnau L."/>
            <person name="Gonzalez J.M."/>
            <person name="Coll-Llado M."/>
            <person name="Gourdon P."/>
            <person name="Pascher T."/>
            <person name="Neutze R."/>
            <person name="Pedros-Alio C."/>
            <person name="Pinhassi J."/>
        </authorList>
    </citation>
    <scope>NUCLEOTIDE SEQUENCE [LARGE SCALE GENOMIC DNA]</scope>
    <source>
        <strain evidence="1 2">MED217</strain>
    </source>
</reference>
<sequence length="48" mass="5549">MVWQAYGLRQAVSKPPFYVLKVVEVIAKSLIKQKPLKQIEKLDQLLPL</sequence>
<accession>A3XMV3</accession>
<organism evidence="1 2">
    <name type="scientific">Leeuwenhoekiella blandensis (strain CECT 7118 / CCUG 51940 / KCTC 22103 / MED217)</name>
    <name type="common">Flavobacterium sp. (strain MED217)</name>
    <dbReference type="NCBI Taxonomy" id="398720"/>
    <lineage>
        <taxon>Bacteria</taxon>
        <taxon>Pseudomonadati</taxon>
        <taxon>Bacteroidota</taxon>
        <taxon>Flavobacteriia</taxon>
        <taxon>Flavobacteriales</taxon>
        <taxon>Flavobacteriaceae</taxon>
        <taxon>Leeuwenhoekiella</taxon>
    </lineage>
</organism>
<dbReference type="STRING" id="398720.MED217_06961"/>
<keyword evidence="2" id="KW-1185">Reference proteome</keyword>
<comment type="caution">
    <text evidence="1">The sequence shown here is derived from an EMBL/GenBank/DDBJ whole genome shotgun (WGS) entry which is preliminary data.</text>
</comment>
<gene>
    <name evidence="1" type="ORF">MED217_06961</name>
</gene>
<evidence type="ECO:0000313" key="1">
    <source>
        <dbReference type="EMBL" id="EAQ49124.1"/>
    </source>
</evidence>
<dbReference type="EMBL" id="AANC01000005">
    <property type="protein sequence ID" value="EAQ49124.1"/>
    <property type="molecule type" value="Genomic_DNA"/>
</dbReference>
<evidence type="ECO:0000313" key="2">
    <source>
        <dbReference type="Proteomes" id="UP000001601"/>
    </source>
</evidence>
<protein>
    <submittedName>
        <fullName evidence="1">Uncharacterized protein</fullName>
    </submittedName>
</protein>
<name>A3XMV3_LEEBM</name>
<proteinExistence type="predicted"/>
<dbReference type="AlphaFoldDB" id="A3XMV3"/>